<protein>
    <submittedName>
        <fullName evidence="1">ORF14</fullName>
    </submittedName>
</protein>
<dbReference type="EMBL" id="DQ665652">
    <property type="protein sequence ID" value="ABG25672.1"/>
    <property type="molecule type" value="Genomic_DNA"/>
</dbReference>
<accession>Q14W92</accession>
<evidence type="ECO:0000313" key="2">
    <source>
        <dbReference type="Proteomes" id="UP000120576"/>
    </source>
</evidence>
<reference evidence="1 2" key="1">
    <citation type="journal article" date="2006" name="J. Gen. Virol.">
        <title>Genome sequences of two frog herpesviruses.</title>
        <authorList>
            <person name="Davison A.J."/>
            <person name="Cunningham C."/>
            <person name="Sauerbier W."/>
            <person name="McKinnell R.G."/>
        </authorList>
    </citation>
    <scope>NUCLEOTIDE SEQUENCE [LARGE SCALE GENOMIC DNA]</scope>
    <source>
        <strain evidence="1">ATCC VR-568</strain>
    </source>
</reference>
<dbReference type="RefSeq" id="YP_656522.1">
    <property type="nucleotide sequence ID" value="NC_008210.1"/>
</dbReference>
<dbReference type="KEGG" id="vg:5179386"/>
<dbReference type="GeneID" id="5179386"/>
<dbReference type="Proteomes" id="UP000120576">
    <property type="component" value="Genome"/>
</dbReference>
<organism evidence="1 2">
    <name type="scientific">Ranid herpesvirus 2</name>
    <dbReference type="NCBI Taxonomy" id="389214"/>
    <lineage>
        <taxon>Viruses</taxon>
        <taxon>Duplodnaviria</taxon>
        <taxon>Heunggongvirae</taxon>
        <taxon>Peploviricota</taxon>
        <taxon>Herviviricetes</taxon>
        <taxon>Herpesvirales</taxon>
        <taxon>Alloherpesviridae</taxon>
        <taxon>Batravirus</taxon>
        <taxon>Batravirus ranidallo2</taxon>
    </lineage>
</organism>
<sequence length="220" mass="26625">MSTNTKRYTGDANGLLYRADKNLTERAVERIITSLEERHKDWPYLVRAIMWHEFAARRLHLEYYNEAYRKVTQHYTVSCMPLPALLELRILMSFVKHSYRRKKCCSDVDELEQLLFFLTHQIPGYKQFLSQYGCTWYTAYAYFTLAEATLVEGVLRERIKDEHVYFPLVLYDSLTEWQRWPDKRSLPLDISYNSTRFWDRREALLRRESHRKKNYMALLL</sequence>
<evidence type="ECO:0000313" key="1">
    <source>
        <dbReference type="EMBL" id="ABG25672.1"/>
    </source>
</evidence>
<proteinExistence type="predicted"/>
<name>Q14W92_9VIRU</name>
<keyword evidence="2" id="KW-1185">Reference proteome</keyword>